<feature type="transmembrane region" description="Helical" evidence="1">
    <location>
        <begin position="367"/>
        <end position="387"/>
    </location>
</feature>
<keyword evidence="1" id="KW-0812">Transmembrane</keyword>
<keyword evidence="3" id="KW-1185">Reference proteome</keyword>
<reference evidence="2 3" key="1">
    <citation type="submission" date="2016-10" db="EMBL/GenBank/DDBJ databases">
        <authorList>
            <person name="de Groot N.N."/>
        </authorList>
    </citation>
    <scope>NUCLEOTIDE SEQUENCE [LARGE SCALE GENOMIC DNA]</scope>
    <source>
        <strain evidence="2 3">CGMCC 1.10457</strain>
    </source>
</reference>
<feature type="transmembrane region" description="Helical" evidence="1">
    <location>
        <begin position="73"/>
        <end position="98"/>
    </location>
</feature>
<feature type="transmembrane region" description="Helical" evidence="1">
    <location>
        <begin position="330"/>
        <end position="355"/>
    </location>
</feature>
<evidence type="ECO:0000313" key="3">
    <source>
        <dbReference type="Proteomes" id="UP000199062"/>
    </source>
</evidence>
<feature type="transmembrane region" description="Helical" evidence="1">
    <location>
        <begin position="301"/>
        <end position="324"/>
    </location>
</feature>
<feature type="transmembrane region" description="Helical" evidence="1">
    <location>
        <begin position="393"/>
        <end position="415"/>
    </location>
</feature>
<feature type="transmembrane region" description="Helical" evidence="1">
    <location>
        <begin position="21"/>
        <end position="42"/>
    </location>
</feature>
<sequence>MPLFGPRLDRPSAIGDEGRPRATSLTIASVVVFAVVAATGWAGGFMRLTLALGTLVGLFTVGLSLLNRERFLALFLGQLCYVLGGTGLVGFALLVLLLAPAYGLVLTGFALALTGLATTWADVADAESTKTALFQGGASFVSMLVWFVCLIVVAGTVLALWTFLTGPATSVPPTPSLIVFLFALCVTGVLVWLGTRWLPFRQLTPRDRRPRLERNLGRFRLVTAVVALVAFAGIVVAVVAWLLGGFDRLYAALPPSSAVFGGLSSPFVLGPLLLVGVAVLATALVALALRRVTRPTDRRANQLLAAVVAGFAFTVLTIPFYFSVVPGMPLLRVVVAVLLVILGPPALFVAGLAFLGGVTVGVLPDRAGGPAVASAGMVVATVGAGLAGVPPVAVFACITAGMVAWDVSAFGLGVTADLGHIPETRRLELFHGVLGVGVGIVVVAVLAGVDLLRTAVAGGLVAGPAILLAVVAVLLLLIPVRG</sequence>
<dbReference type="Proteomes" id="UP000199062">
    <property type="component" value="Unassembled WGS sequence"/>
</dbReference>
<keyword evidence="1" id="KW-1133">Transmembrane helix</keyword>
<dbReference type="OrthoDB" id="206560at2157"/>
<proteinExistence type="predicted"/>
<dbReference type="Pfam" id="PF24363">
    <property type="entry name" value="DUF7519"/>
    <property type="match status" value="1"/>
</dbReference>
<feature type="transmembrane region" description="Helical" evidence="1">
    <location>
        <begin position="176"/>
        <end position="198"/>
    </location>
</feature>
<name>A0A1I6LY89_9EURY</name>
<evidence type="ECO:0000256" key="1">
    <source>
        <dbReference type="SAM" id="Phobius"/>
    </source>
</evidence>
<organism evidence="2 3">
    <name type="scientific">Halomicrobium zhouii</name>
    <dbReference type="NCBI Taxonomy" id="767519"/>
    <lineage>
        <taxon>Archaea</taxon>
        <taxon>Methanobacteriati</taxon>
        <taxon>Methanobacteriota</taxon>
        <taxon>Stenosarchaea group</taxon>
        <taxon>Halobacteria</taxon>
        <taxon>Halobacteriales</taxon>
        <taxon>Haloarculaceae</taxon>
        <taxon>Halomicrobium</taxon>
    </lineage>
</organism>
<feature type="transmembrane region" description="Helical" evidence="1">
    <location>
        <begin position="427"/>
        <end position="449"/>
    </location>
</feature>
<dbReference type="STRING" id="767519.SAMN05216559_3421"/>
<gene>
    <name evidence="2" type="ORF">SAMN05216559_3421</name>
</gene>
<dbReference type="InterPro" id="IPR055941">
    <property type="entry name" value="DUF7519"/>
</dbReference>
<protein>
    <submittedName>
        <fullName evidence="2">Uncharacterized protein</fullName>
    </submittedName>
</protein>
<feature type="transmembrane region" description="Helical" evidence="1">
    <location>
        <begin position="48"/>
        <end position="66"/>
    </location>
</feature>
<feature type="transmembrane region" description="Helical" evidence="1">
    <location>
        <begin position="144"/>
        <end position="164"/>
    </location>
</feature>
<accession>A0A1I6LY89</accession>
<feature type="transmembrane region" description="Helical" evidence="1">
    <location>
        <begin position="104"/>
        <end position="123"/>
    </location>
</feature>
<dbReference type="EMBL" id="FOZK01000003">
    <property type="protein sequence ID" value="SFS08403.1"/>
    <property type="molecule type" value="Genomic_DNA"/>
</dbReference>
<evidence type="ECO:0000313" key="2">
    <source>
        <dbReference type="EMBL" id="SFS08403.1"/>
    </source>
</evidence>
<dbReference type="RefSeq" id="WP_089817914.1">
    <property type="nucleotide sequence ID" value="NZ_FOZK01000003.1"/>
</dbReference>
<feature type="transmembrane region" description="Helical" evidence="1">
    <location>
        <begin position="263"/>
        <end position="289"/>
    </location>
</feature>
<feature type="transmembrane region" description="Helical" evidence="1">
    <location>
        <begin position="219"/>
        <end position="243"/>
    </location>
</feature>
<keyword evidence="1" id="KW-0472">Membrane</keyword>
<dbReference type="AlphaFoldDB" id="A0A1I6LY89"/>
<feature type="transmembrane region" description="Helical" evidence="1">
    <location>
        <begin position="455"/>
        <end position="478"/>
    </location>
</feature>